<keyword evidence="3" id="KW-1185">Reference proteome</keyword>
<organism evidence="2 3">
    <name type="scientific">Acinetobacter populi</name>
    <dbReference type="NCBI Taxonomy" id="1582270"/>
    <lineage>
        <taxon>Bacteria</taxon>
        <taxon>Pseudomonadati</taxon>
        <taxon>Pseudomonadota</taxon>
        <taxon>Gammaproteobacteria</taxon>
        <taxon>Moraxellales</taxon>
        <taxon>Moraxellaceae</taxon>
        <taxon>Acinetobacter</taxon>
    </lineage>
</organism>
<dbReference type="SUPFAM" id="SSF54637">
    <property type="entry name" value="Thioesterase/thiol ester dehydrase-isomerase"/>
    <property type="match status" value="1"/>
</dbReference>
<reference evidence="2 3" key="1">
    <citation type="submission" date="2017-05" db="EMBL/GenBank/DDBJ databases">
        <title>Acinetobacter populi ANC 5415 (= PBJ7), whole genome shotgun sequencing project.</title>
        <authorList>
            <person name="Nemec A."/>
            <person name="Radolfova-Krizova L."/>
        </authorList>
    </citation>
    <scope>NUCLEOTIDE SEQUENCE [LARGE SCALE GENOMIC DNA]</scope>
    <source>
        <strain evidence="2 3">PBJ7</strain>
    </source>
</reference>
<sequence>MSKQRLPLSLLRYHQETFKGLGKIVLRSLKLTQSQQVIDDWRQIPVISRVIPAPNDVLVNHYIAWSGAAESRYQQSIPPHMVSQWGLALATDLLLQTKYNLASVINQGVTLKINGDLPRHQDLLVQAKVYSVHEQYGLARVSVQIITGTSVQPNLVETILHMAFLLADFKKSKKVRQADHLQWQQLGQWQATAHDGLKFALLTGDFNPIHWIGIVGKLSAFKQKVLHGFGMLVRTYEFLPVPIYTLDVRFLKPVSLPSPQLNVEVAELENGKHALRLIGTNGVIHLSGQFQ</sequence>
<proteinExistence type="predicted"/>
<name>A0A1Z9YXY6_9GAMM</name>
<feature type="domain" description="MaoC-like" evidence="1">
    <location>
        <begin position="193"/>
        <end position="257"/>
    </location>
</feature>
<gene>
    <name evidence="2" type="ORF">CAP51_10220</name>
</gene>
<comment type="caution">
    <text evidence="2">The sequence shown here is derived from an EMBL/GenBank/DDBJ whole genome shotgun (WGS) entry which is preliminary data.</text>
</comment>
<dbReference type="CDD" id="cd03441">
    <property type="entry name" value="R_hydratase_like"/>
    <property type="match status" value="1"/>
</dbReference>
<dbReference type="AlphaFoldDB" id="A0A1Z9YXY6"/>
<dbReference type="InterPro" id="IPR002539">
    <property type="entry name" value="MaoC-like_dom"/>
</dbReference>
<evidence type="ECO:0000259" key="1">
    <source>
        <dbReference type="Pfam" id="PF01575"/>
    </source>
</evidence>
<protein>
    <submittedName>
        <fullName evidence="2">Protein dehydratase</fullName>
    </submittedName>
</protein>
<dbReference type="RefSeq" id="WP_087620655.1">
    <property type="nucleotide sequence ID" value="NZ_NEXX01000003.1"/>
</dbReference>
<dbReference type="Pfam" id="PF01575">
    <property type="entry name" value="MaoC_dehydratas"/>
    <property type="match status" value="1"/>
</dbReference>
<dbReference type="InterPro" id="IPR029069">
    <property type="entry name" value="HotDog_dom_sf"/>
</dbReference>
<dbReference type="EMBL" id="NEXX01000003">
    <property type="protein sequence ID" value="OUY07056.1"/>
    <property type="molecule type" value="Genomic_DNA"/>
</dbReference>
<evidence type="ECO:0000313" key="3">
    <source>
        <dbReference type="Proteomes" id="UP000196536"/>
    </source>
</evidence>
<dbReference type="PANTHER" id="PTHR43841">
    <property type="entry name" value="3-HYDROXYACYL-THIOESTER DEHYDRATASE HTDX-RELATED"/>
    <property type="match status" value="1"/>
</dbReference>
<accession>A0A1Z9YXY6</accession>
<dbReference type="Gene3D" id="3.10.129.10">
    <property type="entry name" value="Hotdog Thioesterase"/>
    <property type="match status" value="1"/>
</dbReference>
<dbReference type="OrthoDB" id="6703795at2"/>
<evidence type="ECO:0000313" key="2">
    <source>
        <dbReference type="EMBL" id="OUY07056.1"/>
    </source>
</evidence>
<dbReference type="PANTHER" id="PTHR43841:SF1">
    <property type="entry name" value="3-HYDROXYACYL-THIOESTER DEHYDRATASE X"/>
    <property type="match status" value="1"/>
</dbReference>
<dbReference type="Proteomes" id="UP000196536">
    <property type="component" value="Unassembled WGS sequence"/>
</dbReference>